<name>A0AAE9G9F6_9CAUD</name>
<evidence type="ECO:0000313" key="1">
    <source>
        <dbReference type="EMBL" id="UNY46974.1"/>
    </source>
</evidence>
<dbReference type="Pfam" id="PF04308">
    <property type="entry name" value="RNaseH_like"/>
    <property type="match status" value="1"/>
</dbReference>
<dbReference type="InterPro" id="IPR007405">
    <property type="entry name" value="Phage_KVP40_Orf299"/>
</dbReference>
<dbReference type="EMBL" id="OM638103">
    <property type="protein sequence ID" value="UNY46974.1"/>
    <property type="molecule type" value="Genomic_DNA"/>
</dbReference>
<dbReference type="PANTHER" id="PTHR39961">
    <property type="entry name" value="HYPOTHETICAL CYTOSOLIC PROTEIN"/>
    <property type="match status" value="1"/>
</dbReference>
<reference evidence="1 2" key="1">
    <citation type="submission" date="2022-02" db="EMBL/GenBank/DDBJ databases">
        <authorList>
            <person name="Tian F."/>
            <person name="Li J."/>
            <person name="Li F."/>
            <person name="Tong Y."/>
        </authorList>
    </citation>
    <scope>NUCLEOTIDE SEQUENCE [LARGE SCALE GENOMIC DNA]</scope>
</reference>
<evidence type="ECO:0000313" key="2">
    <source>
        <dbReference type="Proteomes" id="UP000832072"/>
    </source>
</evidence>
<sequence length="158" mass="17755">MDFQALREAIENSSATSSVYVGCDSKKKGPDLVFVSTVVIHYDSNKGGVVFKDVEIEKYQAIYPKLQGEIYRIANLALKVKEMVGDRHFEVHVDINPNECYKSNMAYQEARGAILGIVGIEPKFKPNAWAASCAADYDAVRIAGKLKRRRRRKNKQKA</sequence>
<protein>
    <submittedName>
        <fullName evidence="1">Uncharacterized protein</fullName>
    </submittedName>
</protein>
<gene>
    <name evidence="1" type="ORF">EHEKIMEA_00092</name>
</gene>
<dbReference type="PANTHER" id="PTHR39961:SF1">
    <property type="entry name" value="DUF458 DOMAIN-CONTAINING PROTEIN"/>
    <property type="match status" value="1"/>
</dbReference>
<dbReference type="Proteomes" id="UP000832072">
    <property type="component" value="Segment"/>
</dbReference>
<organism evidence="1 2">
    <name type="scientific">Cronobacter phage LPCS28</name>
    <dbReference type="NCBI Taxonomy" id="2924885"/>
    <lineage>
        <taxon>Viruses</taxon>
        <taxon>Duplodnaviria</taxon>
        <taxon>Heunggongvirae</taxon>
        <taxon>Uroviricota</taxon>
        <taxon>Caudoviricetes</taxon>
        <taxon>Pantevenvirales</taxon>
        <taxon>Straboviridae</taxon>
        <taxon>Nanhuvirus</taxon>
        <taxon>Nanhuvirus LPCS28</taxon>
    </lineage>
</organism>
<keyword evidence="2" id="KW-1185">Reference proteome</keyword>
<proteinExistence type="predicted"/>
<accession>A0AAE9G9F6</accession>